<dbReference type="PANTHER" id="PTHR37383:SF1">
    <property type="entry name" value="OS01G0694200 PROTEIN"/>
    <property type="match status" value="1"/>
</dbReference>
<proteinExistence type="predicted"/>
<dbReference type="EMBL" id="NBSK02000004">
    <property type="protein sequence ID" value="KAJ0208860.1"/>
    <property type="molecule type" value="Genomic_DNA"/>
</dbReference>
<reference evidence="1 2" key="1">
    <citation type="journal article" date="2017" name="Nat. Commun.">
        <title>Genome assembly with in vitro proximity ligation data and whole-genome triplication in lettuce.</title>
        <authorList>
            <person name="Reyes-Chin-Wo S."/>
            <person name="Wang Z."/>
            <person name="Yang X."/>
            <person name="Kozik A."/>
            <person name="Arikit S."/>
            <person name="Song C."/>
            <person name="Xia L."/>
            <person name="Froenicke L."/>
            <person name="Lavelle D.O."/>
            <person name="Truco M.J."/>
            <person name="Xia R."/>
            <person name="Zhu S."/>
            <person name="Xu C."/>
            <person name="Xu H."/>
            <person name="Xu X."/>
            <person name="Cox K."/>
            <person name="Korf I."/>
            <person name="Meyers B.C."/>
            <person name="Michelmore R.W."/>
        </authorList>
    </citation>
    <scope>NUCLEOTIDE SEQUENCE [LARGE SCALE GENOMIC DNA]</scope>
    <source>
        <strain evidence="2">cv. Salinas</strain>
        <tissue evidence="1">Seedlings</tissue>
    </source>
</reference>
<organism evidence="1 2">
    <name type="scientific">Lactuca sativa</name>
    <name type="common">Garden lettuce</name>
    <dbReference type="NCBI Taxonomy" id="4236"/>
    <lineage>
        <taxon>Eukaryota</taxon>
        <taxon>Viridiplantae</taxon>
        <taxon>Streptophyta</taxon>
        <taxon>Embryophyta</taxon>
        <taxon>Tracheophyta</taxon>
        <taxon>Spermatophyta</taxon>
        <taxon>Magnoliopsida</taxon>
        <taxon>eudicotyledons</taxon>
        <taxon>Gunneridae</taxon>
        <taxon>Pentapetalae</taxon>
        <taxon>asterids</taxon>
        <taxon>campanulids</taxon>
        <taxon>Asterales</taxon>
        <taxon>Asteraceae</taxon>
        <taxon>Cichorioideae</taxon>
        <taxon>Cichorieae</taxon>
        <taxon>Lactucinae</taxon>
        <taxon>Lactuca</taxon>
    </lineage>
</organism>
<accession>A0A9R1VQ26</accession>
<keyword evidence="2" id="KW-1185">Reference proteome</keyword>
<evidence type="ECO:0000313" key="1">
    <source>
        <dbReference type="EMBL" id="KAJ0208860.1"/>
    </source>
</evidence>
<evidence type="ECO:0000313" key="2">
    <source>
        <dbReference type="Proteomes" id="UP000235145"/>
    </source>
</evidence>
<sequence length="556" mass="61856">MVVITQARQLRLSPPPTTTISSTLYDPTSLSLALMHSDSSFSLYPSISPFSPPPLHSATTTVVSPPSSSATFLRLRSTDMSRVIFLVSSPNLVGSSILLRFYILRPDNQFARVRVICNQSDLSFDERKLGVLFRVNHGVSIKLAGSINVFAMYSVSNRKVWVFAVKLAGEGDNVKLMKTAVIDCDSPVFSISVSIGFLILGEENGVRVFPLRPLVKGRISKDRRRDASKKSDKSEVQKIKLLNGLTPETNGSTILYVNSAKVTGNSSKTINVNGNIEEKIGKHSDTSARLKCVKTRQNSKEGGVRFVAFNSSKVRLGSKKAISVHFLGHNKFLILDSDGELYLLSLSNPFSGSETICEMKKLTLTMKVQSLAVLPDDSTRAQTVWVSDGNYTIHAMVVSDMESPGNENDTKNNEETIQHSATEAIFTSEKIQEIIPLASNAILLLGQGTLCYFLKIQQHLCLCNIIMMPSDFLSKLNFRGVYLIKCSWLVPLMKIHGMTFLFKEWVPYSLPFNVISLLYQTNHCVYASDNTEILKRILWKQFGGLVFEFYDWFIAT</sequence>
<dbReference type="PANTHER" id="PTHR37383">
    <property type="entry name" value="OS01G0694200 PROTEIN"/>
    <property type="match status" value="1"/>
</dbReference>
<gene>
    <name evidence="1" type="ORF">LSAT_V11C400216420</name>
</gene>
<comment type="caution">
    <text evidence="1">The sequence shown here is derived from an EMBL/GenBank/DDBJ whole genome shotgun (WGS) entry which is preliminary data.</text>
</comment>
<dbReference type="AlphaFoldDB" id="A0A9R1VQ26"/>
<dbReference type="Proteomes" id="UP000235145">
    <property type="component" value="Unassembled WGS sequence"/>
</dbReference>
<protein>
    <submittedName>
        <fullName evidence="1">Uncharacterized protein</fullName>
    </submittedName>
</protein>
<name>A0A9R1VQ26_LACSA</name>